<keyword evidence="2" id="KW-1185">Reference proteome</keyword>
<organism evidence="1 2">
    <name type="scientific">Cinchona calisaya</name>
    <dbReference type="NCBI Taxonomy" id="153742"/>
    <lineage>
        <taxon>Eukaryota</taxon>
        <taxon>Viridiplantae</taxon>
        <taxon>Streptophyta</taxon>
        <taxon>Embryophyta</taxon>
        <taxon>Tracheophyta</taxon>
        <taxon>Spermatophyta</taxon>
        <taxon>Magnoliopsida</taxon>
        <taxon>eudicotyledons</taxon>
        <taxon>Gunneridae</taxon>
        <taxon>Pentapetalae</taxon>
        <taxon>asterids</taxon>
        <taxon>lamiids</taxon>
        <taxon>Gentianales</taxon>
        <taxon>Rubiaceae</taxon>
        <taxon>Cinchonoideae</taxon>
        <taxon>Cinchoneae</taxon>
        <taxon>Cinchona</taxon>
    </lineage>
</organism>
<name>A0ABD3AJU5_9GENT</name>
<dbReference type="AlphaFoldDB" id="A0ABD3AJU5"/>
<accession>A0ABD3AJU5</accession>
<evidence type="ECO:0000313" key="1">
    <source>
        <dbReference type="EMBL" id="KAL3531451.1"/>
    </source>
</evidence>
<gene>
    <name evidence="1" type="ORF">ACH5RR_010773</name>
</gene>
<proteinExistence type="predicted"/>
<reference evidence="1 2" key="1">
    <citation type="submission" date="2024-11" db="EMBL/GenBank/DDBJ databases">
        <title>A near-complete genome assembly of Cinchona calisaya.</title>
        <authorList>
            <person name="Lian D.C."/>
            <person name="Zhao X.W."/>
            <person name="Wei L."/>
        </authorList>
    </citation>
    <scope>NUCLEOTIDE SEQUENCE [LARGE SCALE GENOMIC DNA]</scope>
    <source>
        <tissue evidence="1">Nenye</tissue>
    </source>
</reference>
<dbReference type="EMBL" id="JBJUIK010000004">
    <property type="protein sequence ID" value="KAL3531451.1"/>
    <property type="molecule type" value="Genomic_DNA"/>
</dbReference>
<protein>
    <submittedName>
        <fullName evidence="1">Uncharacterized protein</fullName>
    </submittedName>
</protein>
<dbReference type="Proteomes" id="UP001630127">
    <property type="component" value="Unassembled WGS sequence"/>
</dbReference>
<comment type="caution">
    <text evidence="1">The sequence shown here is derived from an EMBL/GenBank/DDBJ whole genome shotgun (WGS) entry which is preliminary data.</text>
</comment>
<evidence type="ECO:0000313" key="2">
    <source>
        <dbReference type="Proteomes" id="UP001630127"/>
    </source>
</evidence>
<sequence>MYSFANGVENRWWREWMRRRGGKRSEEEEAERLSERWRWEWRKRRWREGLEEGWEASEWRDWMRGGARSRGGRGIGLLEKRVTRELRRNWKMKIFFEIDFNTLNFLEIISLIR</sequence>